<dbReference type="Gene3D" id="3.40.430.10">
    <property type="entry name" value="Dihydrofolate Reductase, subunit A"/>
    <property type="match status" value="1"/>
</dbReference>
<evidence type="ECO:0000256" key="1">
    <source>
        <dbReference type="ARBA" id="ARBA00004903"/>
    </source>
</evidence>
<comment type="function">
    <text evidence="7">Key enzyme in folate metabolism. Catalyzes an essential reaction for de novo glycine and purine synthesis, and for DNA precursor synthesis.</text>
</comment>
<dbReference type="EMBL" id="CAADIS010000005">
    <property type="protein sequence ID" value="VFS35965.1"/>
    <property type="molecule type" value="Genomic_DNA"/>
</dbReference>
<evidence type="ECO:0000256" key="4">
    <source>
        <dbReference type="ARBA" id="ARBA00022563"/>
    </source>
</evidence>
<dbReference type="Pfam" id="PF00186">
    <property type="entry name" value="DHFR_1"/>
    <property type="match status" value="1"/>
</dbReference>
<dbReference type="AlphaFoldDB" id="A0A484YL85"/>
<proteinExistence type="inferred from homology"/>
<evidence type="ECO:0000256" key="5">
    <source>
        <dbReference type="ARBA" id="ARBA00022857"/>
    </source>
</evidence>
<dbReference type="UniPathway" id="UPA00077">
    <property type="reaction ID" value="UER00158"/>
</dbReference>
<dbReference type="Proteomes" id="UP000372890">
    <property type="component" value="Unassembled WGS sequence"/>
</dbReference>
<dbReference type="PANTHER" id="PTHR48069">
    <property type="entry name" value="DIHYDROFOLATE REDUCTASE"/>
    <property type="match status" value="1"/>
</dbReference>
<dbReference type="InterPro" id="IPR024072">
    <property type="entry name" value="DHFR-like_dom_sf"/>
</dbReference>
<dbReference type="GO" id="GO:0004146">
    <property type="term" value="F:dihydrofolate reductase activity"/>
    <property type="evidence" value="ECO:0007669"/>
    <property type="project" value="UniProtKB-EC"/>
</dbReference>
<feature type="domain" description="DHFR" evidence="9">
    <location>
        <begin position="38"/>
        <end position="200"/>
    </location>
</feature>
<evidence type="ECO:0000313" key="11">
    <source>
        <dbReference type="Proteomes" id="UP000372890"/>
    </source>
</evidence>
<comment type="similarity">
    <text evidence="2 8">Belongs to the dihydrofolate reductase family.</text>
</comment>
<dbReference type="NCBIfam" id="NF008037">
    <property type="entry name" value="PRK10769.1"/>
    <property type="match status" value="1"/>
</dbReference>
<dbReference type="EC" id="1.5.1.3" evidence="3"/>
<evidence type="ECO:0000256" key="2">
    <source>
        <dbReference type="ARBA" id="ARBA00009539"/>
    </source>
</evidence>
<dbReference type="PROSITE" id="PS00075">
    <property type="entry name" value="DHFR_1"/>
    <property type="match status" value="1"/>
</dbReference>
<dbReference type="FunFam" id="3.40.430.10:FF:000001">
    <property type="entry name" value="Dihydrofolate reductase"/>
    <property type="match status" value="1"/>
</dbReference>
<dbReference type="GO" id="GO:0046654">
    <property type="term" value="P:tetrahydrofolate biosynthetic process"/>
    <property type="evidence" value="ECO:0007669"/>
    <property type="project" value="UniProtKB-UniPathway"/>
</dbReference>
<evidence type="ECO:0000259" key="9">
    <source>
        <dbReference type="PROSITE" id="PS51330"/>
    </source>
</evidence>
<organism evidence="10 11">
    <name type="scientific">Escherichia coli</name>
    <dbReference type="NCBI Taxonomy" id="562"/>
    <lineage>
        <taxon>Bacteria</taxon>
        <taxon>Pseudomonadati</taxon>
        <taxon>Pseudomonadota</taxon>
        <taxon>Gammaproteobacteria</taxon>
        <taxon>Enterobacterales</taxon>
        <taxon>Enterobacteriaceae</taxon>
        <taxon>Escherichia</taxon>
    </lineage>
</organism>
<dbReference type="CDD" id="cd00209">
    <property type="entry name" value="DHFR"/>
    <property type="match status" value="1"/>
</dbReference>
<evidence type="ECO:0000256" key="3">
    <source>
        <dbReference type="ARBA" id="ARBA00012856"/>
    </source>
</evidence>
<evidence type="ECO:0000256" key="6">
    <source>
        <dbReference type="ARBA" id="ARBA00023002"/>
    </source>
</evidence>
<dbReference type="InterPro" id="IPR012259">
    <property type="entry name" value="DHFR"/>
</dbReference>
<dbReference type="GO" id="GO:0005829">
    <property type="term" value="C:cytosol"/>
    <property type="evidence" value="ECO:0007669"/>
    <property type="project" value="TreeGrafter"/>
</dbReference>
<accession>A0A484YL85</accession>
<evidence type="ECO:0000313" key="10">
    <source>
        <dbReference type="EMBL" id="VFS35965.1"/>
    </source>
</evidence>
<dbReference type="GO" id="GO:0046655">
    <property type="term" value="P:folic acid metabolic process"/>
    <property type="evidence" value="ECO:0007669"/>
    <property type="project" value="TreeGrafter"/>
</dbReference>
<dbReference type="GO" id="GO:0070401">
    <property type="term" value="F:NADP+ binding"/>
    <property type="evidence" value="ECO:0007669"/>
    <property type="project" value="UniProtKB-ARBA"/>
</dbReference>
<keyword evidence="5" id="KW-0521">NADP</keyword>
<keyword evidence="4" id="KW-0554">One-carbon metabolism</keyword>
<dbReference type="InterPro" id="IPR017925">
    <property type="entry name" value="DHFR_CS"/>
</dbReference>
<dbReference type="PRINTS" id="PR00070">
    <property type="entry name" value="DHFR"/>
</dbReference>
<dbReference type="GO" id="GO:0006730">
    <property type="term" value="P:one-carbon metabolic process"/>
    <property type="evidence" value="ECO:0007669"/>
    <property type="project" value="UniProtKB-KW"/>
</dbReference>
<reference evidence="10 11" key="1">
    <citation type="submission" date="2019-03" db="EMBL/GenBank/DDBJ databases">
        <authorList>
            <consortium name="Pathogen Informatics"/>
        </authorList>
    </citation>
    <scope>NUCLEOTIDE SEQUENCE [LARGE SCALE GENOMIC DNA]</scope>
    <source>
        <strain evidence="10 11">NCTC9001</strain>
    </source>
</reference>
<sequence length="200" mass="22500">MDSPAEYKIFLNIILAPVDDGLRFTYSGDNFFYREISMISLIAALAVDRVIGMENAMPWNLPADLAWFKRNTLNKPVIMGRHTWESIGRPLPGRKNIILSSQPGTDDRVTWVKSVDEAIAACGDVPEIMVIGGGRVYEQFLPKAQKLYLTHIDAEVEGDTHSRITSRMTGNRYSVNSTTPMRRTLIAIALRFWSGGNFVY</sequence>
<dbReference type="SUPFAM" id="SSF53597">
    <property type="entry name" value="Dihydrofolate reductase-like"/>
    <property type="match status" value="1"/>
</dbReference>
<gene>
    <name evidence="10" type="primary">folA</name>
    <name evidence="10" type="ORF">NCTC9001_05246</name>
</gene>
<protein>
    <recommendedName>
        <fullName evidence="3">dihydrofolate reductase</fullName>
        <ecNumber evidence="3">1.5.1.3</ecNumber>
    </recommendedName>
</protein>
<dbReference type="GO" id="GO:0046452">
    <property type="term" value="P:dihydrofolate metabolic process"/>
    <property type="evidence" value="ECO:0007669"/>
    <property type="project" value="TreeGrafter"/>
</dbReference>
<comment type="pathway">
    <text evidence="1">Cofactor biosynthesis; tetrahydrofolate biosynthesis; 5,6,7,8-tetrahydrofolate from 7,8-dihydrofolate: step 1/1.</text>
</comment>
<name>A0A484YL85_ECOLX</name>
<dbReference type="PANTHER" id="PTHR48069:SF3">
    <property type="entry name" value="DIHYDROFOLATE REDUCTASE"/>
    <property type="match status" value="1"/>
</dbReference>
<evidence type="ECO:0000256" key="7">
    <source>
        <dbReference type="ARBA" id="ARBA00025067"/>
    </source>
</evidence>
<dbReference type="InterPro" id="IPR001796">
    <property type="entry name" value="DHFR_dom"/>
</dbReference>
<dbReference type="PROSITE" id="PS51330">
    <property type="entry name" value="DHFR_2"/>
    <property type="match status" value="1"/>
</dbReference>
<keyword evidence="6 10" id="KW-0560">Oxidoreductase</keyword>
<evidence type="ECO:0000256" key="8">
    <source>
        <dbReference type="RuleBase" id="RU004474"/>
    </source>
</evidence>